<reference evidence="2" key="1">
    <citation type="submission" date="2013-04" db="EMBL/GenBank/DDBJ databases">
        <title>The Genome Sequence of Fonticula alba ATCC 38817.</title>
        <authorList>
            <consortium name="The Broad Institute Genomics Platform"/>
            <person name="Russ C."/>
            <person name="Cuomo C."/>
            <person name="Burger G."/>
            <person name="Gray M.W."/>
            <person name="Holland P.W.H."/>
            <person name="King N."/>
            <person name="Lang F.B.F."/>
            <person name="Roger A.J."/>
            <person name="Ruiz-Trillo I."/>
            <person name="Brown M."/>
            <person name="Walker B."/>
            <person name="Young S."/>
            <person name="Zeng Q."/>
            <person name="Gargeya S."/>
            <person name="Fitzgerald M."/>
            <person name="Haas B."/>
            <person name="Abouelleil A."/>
            <person name="Allen A.W."/>
            <person name="Alvarado L."/>
            <person name="Arachchi H.M."/>
            <person name="Berlin A.M."/>
            <person name="Chapman S.B."/>
            <person name="Gainer-Dewar J."/>
            <person name="Goldberg J."/>
            <person name="Griggs A."/>
            <person name="Gujja S."/>
            <person name="Hansen M."/>
            <person name="Howarth C."/>
            <person name="Imamovic A."/>
            <person name="Ireland A."/>
            <person name="Larimer J."/>
            <person name="McCowan C."/>
            <person name="Murphy C."/>
            <person name="Pearson M."/>
            <person name="Poon T.W."/>
            <person name="Priest M."/>
            <person name="Roberts A."/>
            <person name="Saif S."/>
            <person name="Shea T."/>
            <person name="Sisk P."/>
            <person name="Sykes S."/>
            <person name="Wortman J."/>
            <person name="Nusbaum C."/>
            <person name="Birren B."/>
        </authorList>
    </citation>
    <scope>NUCLEOTIDE SEQUENCE [LARGE SCALE GENOMIC DNA]</scope>
    <source>
        <strain evidence="2">ATCC 38817</strain>
    </source>
</reference>
<feature type="compositionally biased region" description="Basic and acidic residues" evidence="1">
    <location>
        <begin position="259"/>
        <end position="287"/>
    </location>
</feature>
<name>A0A058ZG44_FONAL</name>
<organism evidence="2">
    <name type="scientific">Fonticula alba</name>
    <name type="common">Slime mold</name>
    <dbReference type="NCBI Taxonomy" id="691883"/>
    <lineage>
        <taxon>Eukaryota</taxon>
        <taxon>Rotosphaerida</taxon>
        <taxon>Fonticulaceae</taxon>
        <taxon>Fonticula</taxon>
    </lineage>
</organism>
<feature type="compositionally biased region" description="Basic and acidic residues" evidence="1">
    <location>
        <begin position="302"/>
        <end position="313"/>
    </location>
</feature>
<dbReference type="RefSeq" id="XP_009493066.1">
    <property type="nucleotide sequence ID" value="XM_009494791.1"/>
</dbReference>
<dbReference type="GeneID" id="20525629"/>
<gene>
    <name evidence="2" type="ORF">H696_00904</name>
</gene>
<sequence>MVKGTARRAAAIGQIQSLADVLPKCGGLGHVARLPPGGPLCCGPRRPGPEHGAVIRLSPGIQRQRPEAPAHRMHRVALTEVDVLALEVGPEGLIPAGKVRQVGVALVGVLARWPVGLFRTRGGQVLPHSDGQLGTLAQEPLHRAVPARGEGTNASTGRGSQGAAPLHHLRQVQTLDPVCQVRGRLEIRRRRRRATGVGLGPWRPVLTPQAGRAGPAVERRHHANVHPSRDGRGCGLRAAGVAWDENRQLELGPPARLARAHDTPDGRQAPGREQHDPRLERLHEKVCIRAAAVPPLRPGTRSRVESHAPDELPPRPPAPSGR</sequence>
<evidence type="ECO:0000313" key="3">
    <source>
        <dbReference type="Proteomes" id="UP000030693"/>
    </source>
</evidence>
<evidence type="ECO:0000313" key="2">
    <source>
        <dbReference type="EMBL" id="KCV73365.1"/>
    </source>
</evidence>
<accession>A0A058ZG44</accession>
<dbReference type="Proteomes" id="UP000030693">
    <property type="component" value="Unassembled WGS sequence"/>
</dbReference>
<protein>
    <submittedName>
        <fullName evidence="2">Uncharacterized protein</fullName>
    </submittedName>
</protein>
<proteinExistence type="predicted"/>
<dbReference type="EMBL" id="KB932201">
    <property type="protein sequence ID" value="KCV73365.1"/>
    <property type="molecule type" value="Genomic_DNA"/>
</dbReference>
<dbReference type="AlphaFoldDB" id="A0A058ZG44"/>
<feature type="region of interest" description="Disordered" evidence="1">
    <location>
        <begin position="245"/>
        <end position="322"/>
    </location>
</feature>
<evidence type="ECO:0000256" key="1">
    <source>
        <dbReference type="SAM" id="MobiDB-lite"/>
    </source>
</evidence>
<keyword evidence="3" id="KW-1185">Reference proteome</keyword>
<feature type="region of interest" description="Disordered" evidence="1">
    <location>
        <begin position="199"/>
        <end position="233"/>
    </location>
</feature>